<dbReference type="InterPro" id="IPR036034">
    <property type="entry name" value="PDZ_sf"/>
</dbReference>
<evidence type="ECO:0000313" key="4">
    <source>
        <dbReference type="EnsemblProtists" id="EKX37607"/>
    </source>
</evidence>
<reference evidence="3 5" key="1">
    <citation type="journal article" date="2012" name="Nature">
        <title>Algal genomes reveal evolutionary mosaicism and the fate of nucleomorphs.</title>
        <authorList>
            <consortium name="DOE Joint Genome Institute"/>
            <person name="Curtis B.A."/>
            <person name="Tanifuji G."/>
            <person name="Burki F."/>
            <person name="Gruber A."/>
            <person name="Irimia M."/>
            <person name="Maruyama S."/>
            <person name="Arias M.C."/>
            <person name="Ball S.G."/>
            <person name="Gile G.H."/>
            <person name="Hirakawa Y."/>
            <person name="Hopkins J.F."/>
            <person name="Kuo A."/>
            <person name="Rensing S.A."/>
            <person name="Schmutz J."/>
            <person name="Symeonidi A."/>
            <person name="Elias M."/>
            <person name="Eveleigh R.J."/>
            <person name="Herman E.K."/>
            <person name="Klute M.J."/>
            <person name="Nakayama T."/>
            <person name="Obornik M."/>
            <person name="Reyes-Prieto A."/>
            <person name="Armbrust E.V."/>
            <person name="Aves S.J."/>
            <person name="Beiko R.G."/>
            <person name="Coutinho P."/>
            <person name="Dacks J.B."/>
            <person name="Durnford D.G."/>
            <person name="Fast N.M."/>
            <person name="Green B.R."/>
            <person name="Grisdale C.J."/>
            <person name="Hempel F."/>
            <person name="Henrissat B."/>
            <person name="Hoppner M.P."/>
            <person name="Ishida K."/>
            <person name="Kim E."/>
            <person name="Koreny L."/>
            <person name="Kroth P.G."/>
            <person name="Liu Y."/>
            <person name="Malik S.B."/>
            <person name="Maier U.G."/>
            <person name="McRose D."/>
            <person name="Mock T."/>
            <person name="Neilson J.A."/>
            <person name="Onodera N.T."/>
            <person name="Poole A.M."/>
            <person name="Pritham E.J."/>
            <person name="Richards T.A."/>
            <person name="Rocap G."/>
            <person name="Roy S.W."/>
            <person name="Sarai C."/>
            <person name="Schaack S."/>
            <person name="Shirato S."/>
            <person name="Slamovits C.H."/>
            <person name="Spencer D.F."/>
            <person name="Suzuki S."/>
            <person name="Worden A.Z."/>
            <person name="Zauner S."/>
            <person name="Barry K."/>
            <person name="Bell C."/>
            <person name="Bharti A.K."/>
            <person name="Crow J.A."/>
            <person name="Grimwood J."/>
            <person name="Kramer R."/>
            <person name="Lindquist E."/>
            <person name="Lucas S."/>
            <person name="Salamov A."/>
            <person name="McFadden G.I."/>
            <person name="Lane C.E."/>
            <person name="Keeling P.J."/>
            <person name="Gray M.W."/>
            <person name="Grigoriev I.V."/>
            <person name="Archibald J.M."/>
        </authorList>
    </citation>
    <scope>NUCLEOTIDE SEQUENCE</scope>
    <source>
        <strain evidence="3 5">CCMP2712</strain>
    </source>
</reference>
<evidence type="ECO:0000313" key="5">
    <source>
        <dbReference type="Proteomes" id="UP000011087"/>
    </source>
</evidence>
<dbReference type="KEGG" id="gtt:GUITHDRAFT_154927"/>
<proteinExistence type="predicted"/>
<keyword evidence="5" id="KW-1185">Reference proteome</keyword>
<feature type="compositionally biased region" description="Basic and acidic residues" evidence="1">
    <location>
        <begin position="177"/>
        <end position="201"/>
    </location>
</feature>
<dbReference type="EnsemblProtists" id="EKX37607">
    <property type="protein sequence ID" value="EKX37607"/>
    <property type="gene ID" value="GUITHDRAFT_154927"/>
</dbReference>
<dbReference type="HOGENOM" id="CLU_1362674_0_0_1"/>
<feature type="region of interest" description="Disordered" evidence="1">
    <location>
        <begin position="143"/>
        <end position="201"/>
    </location>
</feature>
<name>L1IND0_GUITC</name>
<evidence type="ECO:0000259" key="2">
    <source>
        <dbReference type="PROSITE" id="PS50106"/>
    </source>
</evidence>
<dbReference type="Gene3D" id="2.30.42.10">
    <property type="match status" value="1"/>
</dbReference>
<dbReference type="GeneID" id="17294370"/>
<evidence type="ECO:0000313" key="3">
    <source>
        <dbReference type="EMBL" id="EKX37607.1"/>
    </source>
</evidence>
<dbReference type="PROSITE" id="PS50106">
    <property type="entry name" value="PDZ"/>
    <property type="match status" value="1"/>
</dbReference>
<dbReference type="InterPro" id="IPR001478">
    <property type="entry name" value="PDZ"/>
</dbReference>
<gene>
    <name evidence="3" type="ORF">GUITHDRAFT_154927</name>
</gene>
<reference evidence="4" key="3">
    <citation type="submission" date="2015-06" db="UniProtKB">
        <authorList>
            <consortium name="EnsemblProtists"/>
        </authorList>
    </citation>
    <scope>IDENTIFICATION</scope>
</reference>
<protein>
    <recommendedName>
        <fullName evidence="2">PDZ domain-containing protein</fullName>
    </recommendedName>
</protein>
<dbReference type="AlphaFoldDB" id="L1IND0"/>
<feature type="domain" description="PDZ" evidence="2">
    <location>
        <begin position="15"/>
        <end position="76"/>
    </location>
</feature>
<dbReference type="PaxDb" id="55529-EKX37607"/>
<evidence type="ECO:0000256" key="1">
    <source>
        <dbReference type="SAM" id="MobiDB-lite"/>
    </source>
</evidence>
<reference evidence="5" key="2">
    <citation type="submission" date="2012-11" db="EMBL/GenBank/DDBJ databases">
        <authorList>
            <person name="Kuo A."/>
            <person name="Curtis B.A."/>
            <person name="Tanifuji G."/>
            <person name="Burki F."/>
            <person name="Gruber A."/>
            <person name="Irimia M."/>
            <person name="Maruyama S."/>
            <person name="Arias M.C."/>
            <person name="Ball S.G."/>
            <person name="Gile G.H."/>
            <person name="Hirakawa Y."/>
            <person name="Hopkins J.F."/>
            <person name="Rensing S.A."/>
            <person name="Schmutz J."/>
            <person name="Symeonidi A."/>
            <person name="Elias M."/>
            <person name="Eveleigh R.J."/>
            <person name="Herman E.K."/>
            <person name="Klute M.J."/>
            <person name="Nakayama T."/>
            <person name="Obornik M."/>
            <person name="Reyes-Prieto A."/>
            <person name="Armbrust E.V."/>
            <person name="Aves S.J."/>
            <person name="Beiko R.G."/>
            <person name="Coutinho P."/>
            <person name="Dacks J.B."/>
            <person name="Durnford D.G."/>
            <person name="Fast N.M."/>
            <person name="Green B.R."/>
            <person name="Grisdale C."/>
            <person name="Hempe F."/>
            <person name="Henrissat B."/>
            <person name="Hoppner M.P."/>
            <person name="Ishida K.-I."/>
            <person name="Kim E."/>
            <person name="Koreny L."/>
            <person name="Kroth P.G."/>
            <person name="Liu Y."/>
            <person name="Malik S.-B."/>
            <person name="Maier U.G."/>
            <person name="McRose D."/>
            <person name="Mock T."/>
            <person name="Neilson J.A."/>
            <person name="Onodera N.T."/>
            <person name="Poole A.M."/>
            <person name="Pritham E.J."/>
            <person name="Richards T.A."/>
            <person name="Rocap G."/>
            <person name="Roy S.W."/>
            <person name="Sarai C."/>
            <person name="Schaack S."/>
            <person name="Shirato S."/>
            <person name="Slamovits C.H."/>
            <person name="Spencer D.F."/>
            <person name="Suzuki S."/>
            <person name="Worden A.Z."/>
            <person name="Zauner S."/>
            <person name="Barry K."/>
            <person name="Bell C."/>
            <person name="Bharti A.K."/>
            <person name="Crow J.A."/>
            <person name="Grimwood J."/>
            <person name="Kramer R."/>
            <person name="Lindquist E."/>
            <person name="Lucas S."/>
            <person name="Salamov A."/>
            <person name="McFadden G.I."/>
            <person name="Lane C.E."/>
            <person name="Keeling P.J."/>
            <person name="Gray M.W."/>
            <person name="Grigoriev I.V."/>
            <person name="Archibald J.M."/>
        </authorList>
    </citation>
    <scope>NUCLEOTIDE SEQUENCE</scope>
    <source>
        <strain evidence="5">CCMP2712</strain>
    </source>
</reference>
<dbReference type="RefSeq" id="XP_005824587.1">
    <property type="nucleotide sequence ID" value="XM_005824530.1"/>
</dbReference>
<dbReference type="SUPFAM" id="SSF50156">
    <property type="entry name" value="PDZ domain-like"/>
    <property type="match status" value="1"/>
</dbReference>
<accession>L1IND0</accession>
<dbReference type="OrthoDB" id="6022242at2759"/>
<dbReference type="EMBL" id="JH993057">
    <property type="protein sequence ID" value="EKX37607.1"/>
    <property type="molecule type" value="Genomic_DNA"/>
</dbReference>
<sequence>MGGASMWSCQASPPTSGTRMCGIGCSINVNDWGELIIRKVVAGGPAAFSCEIACDDILLQVDGVSVVGETPEEVVRGGDGEATGSDEGQAKRIVGPEGMPITLMIRFRSFLEGRESRIMSYCHAWWTEACVLCSLGGEGGSLDSTADGPHARKTERGASWGGCGSRLGRAQAGGEETPARRSFGHEREAESRRLHPQDRRA</sequence>
<organism evidence="3">
    <name type="scientific">Guillardia theta (strain CCMP2712)</name>
    <name type="common">Cryptophyte</name>
    <dbReference type="NCBI Taxonomy" id="905079"/>
    <lineage>
        <taxon>Eukaryota</taxon>
        <taxon>Cryptophyceae</taxon>
        <taxon>Pyrenomonadales</taxon>
        <taxon>Geminigeraceae</taxon>
        <taxon>Guillardia</taxon>
    </lineage>
</organism>
<dbReference type="Pfam" id="PF00595">
    <property type="entry name" value="PDZ"/>
    <property type="match status" value="1"/>
</dbReference>
<dbReference type="Proteomes" id="UP000011087">
    <property type="component" value="Unassembled WGS sequence"/>
</dbReference>